<dbReference type="EMBL" id="SJKB01000009">
    <property type="protein sequence ID" value="TCC57995.1"/>
    <property type="molecule type" value="Genomic_DNA"/>
</dbReference>
<proteinExistence type="predicted"/>
<keyword evidence="2" id="KW-1185">Reference proteome</keyword>
<accession>A0A4R0KQ16</accession>
<sequence>MSGHVVIGSGLYTLHYPVFDGQDRPYEVIIDRVGGGWDRFVGLTSSRPVASEPANATQRLYGLRDDGTLYRWTITGTTYRAASYPGFAGVKAMKLLSRTSTYDTTSR</sequence>
<evidence type="ECO:0000313" key="2">
    <source>
        <dbReference type="Proteomes" id="UP000291144"/>
    </source>
</evidence>
<name>A0A4R0KQ16_9ACTN</name>
<evidence type="ECO:0000313" key="1">
    <source>
        <dbReference type="EMBL" id="TCC57995.1"/>
    </source>
</evidence>
<dbReference type="AlphaFoldDB" id="A0A4R0KQ16"/>
<dbReference type="Proteomes" id="UP000291144">
    <property type="component" value="Unassembled WGS sequence"/>
</dbReference>
<comment type="caution">
    <text evidence="1">The sequence shown here is derived from an EMBL/GenBank/DDBJ whole genome shotgun (WGS) entry which is preliminary data.</text>
</comment>
<reference evidence="1 2" key="1">
    <citation type="submission" date="2019-02" db="EMBL/GenBank/DDBJ databases">
        <title>Kribbella capetownensis sp. nov. and Kribbella speibonae sp. nov., isolated from soil.</title>
        <authorList>
            <person name="Curtis S.M."/>
            <person name="Norton I."/>
            <person name="Everest G.J."/>
            <person name="Meyers P.R."/>
        </authorList>
    </citation>
    <scope>NUCLEOTIDE SEQUENCE [LARGE SCALE GENOMIC DNA]</scope>
    <source>
        <strain evidence="1 2">NRRL B-24813</strain>
    </source>
</reference>
<gene>
    <name evidence="1" type="ORF">E0H73_26980</name>
</gene>
<organism evidence="1 2">
    <name type="scientific">Kribbella pittospori</name>
    <dbReference type="NCBI Taxonomy" id="722689"/>
    <lineage>
        <taxon>Bacteria</taxon>
        <taxon>Bacillati</taxon>
        <taxon>Actinomycetota</taxon>
        <taxon>Actinomycetes</taxon>
        <taxon>Propionibacteriales</taxon>
        <taxon>Kribbellaceae</taxon>
        <taxon>Kribbella</taxon>
    </lineage>
</organism>
<dbReference type="RefSeq" id="WP_131361372.1">
    <property type="nucleotide sequence ID" value="NZ_SJKB01000009.1"/>
</dbReference>
<protein>
    <submittedName>
        <fullName evidence="1">Uncharacterized protein</fullName>
    </submittedName>
</protein>